<feature type="compositionally biased region" description="Low complexity" evidence="1">
    <location>
        <begin position="272"/>
        <end position="285"/>
    </location>
</feature>
<feature type="compositionally biased region" description="Basic residues" evidence="1">
    <location>
        <begin position="13"/>
        <end position="22"/>
    </location>
</feature>
<name>A0A367YBX9_9ASCO</name>
<dbReference type="SUPFAM" id="SSF48097">
    <property type="entry name" value="Regulator of G-protein signaling, RGS"/>
    <property type="match status" value="1"/>
</dbReference>
<accession>A0A367YBX9</accession>
<dbReference type="AlphaFoldDB" id="A0A367YBX9"/>
<feature type="domain" description="RGS" evidence="2">
    <location>
        <begin position="82"/>
        <end position="168"/>
    </location>
</feature>
<gene>
    <name evidence="3" type="ORF">Cantr_09857</name>
</gene>
<feature type="compositionally biased region" description="Low complexity" evidence="1">
    <location>
        <begin position="238"/>
        <end position="258"/>
    </location>
</feature>
<evidence type="ECO:0000259" key="2">
    <source>
        <dbReference type="Pfam" id="PF00615"/>
    </source>
</evidence>
<keyword evidence="4" id="KW-1185">Reference proteome</keyword>
<dbReference type="InterPro" id="IPR044926">
    <property type="entry name" value="RGS_subdomain_2"/>
</dbReference>
<reference evidence="3 4" key="1">
    <citation type="submission" date="2018-06" db="EMBL/GenBank/DDBJ databases">
        <title>Whole genome sequencing of Candida tropicalis (genome annotated by CSBL at Korea University).</title>
        <authorList>
            <person name="Ahn J."/>
        </authorList>
    </citation>
    <scope>NUCLEOTIDE SEQUENCE [LARGE SCALE GENOMIC DNA]</scope>
    <source>
        <strain evidence="3 4">ATCC 20962</strain>
    </source>
</reference>
<feature type="region of interest" description="Disordered" evidence="1">
    <location>
        <begin position="1"/>
        <end position="29"/>
    </location>
</feature>
<feature type="compositionally biased region" description="Pro residues" evidence="1">
    <location>
        <begin position="198"/>
        <end position="207"/>
    </location>
</feature>
<evidence type="ECO:0000256" key="1">
    <source>
        <dbReference type="SAM" id="MobiDB-lite"/>
    </source>
</evidence>
<dbReference type="EMBL" id="QLNQ01000024">
    <property type="protein sequence ID" value="RCK63358.1"/>
    <property type="molecule type" value="Genomic_DNA"/>
</dbReference>
<evidence type="ECO:0000313" key="3">
    <source>
        <dbReference type="EMBL" id="RCK63358.1"/>
    </source>
</evidence>
<dbReference type="Pfam" id="PF00615">
    <property type="entry name" value="RGS"/>
    <property type="match status" value="1"/>
</dbReference>
<feature type="region of interest" description="Disordered" evidence="1">
    <location>
        <begin position="187"/>
        <end position="293"/>
    </location>
</feature>
<evidence type="ECO:0000313" key="4">
    <source>
        <dbReference type="Proteomes" id="UP000253472"/>
    </source>
</evidence>
<dbReference type="Gene3D" id="1.10.167.10">
    <property type="entry name" value="Regulator of G-protein Signalling 4, domain 2"/>
    <property type="match status" value="1"/>
</dbReference>
<protein>
    <recommendedName>
        <fullName evidence="2">RGS domain-containing protein</fullName>
    </recommendedName>
</protein>
<dbReference type="InterPro" id="IPR036305">
    <property type="entry name" value="RGS_sf"/>
</dbReference>
<organism evidence="3 4">
    <name type="scientific">Candida viswanathii</name>
    <dbReference type="NCBI Taxonomy" id="5486"/>
    <lineage>
        <taxon>Eukaryota</taxon>
        <taxon>Fungi</taxon>
        <taxon>Dikarya</taxon>
        <taxon>Ascomycota</taxon>
        <taxon>Saccharomycotina</taxon>
        <taxon>Pichiomycetes</taxon>
        <taxon>Debaryomycetaceae</taxon>
        <taxon>Candida/Lodderomyces clade</taxon>
        <taxon>Candida</taxon>
    </lineage>
</organism>
<dbReference type="OrthoDB" id="4097096at2759"/>
<sequence>MTTSSPPYVVSPKTHHAPKARHPTTTTTTNTIANYSSLDKTIQSRTATPSRSSSPVPPLEDLVYDCFLHSIGKLQDPSRTKMAQEFTHYAAKTHITENLDFLVSLHEYQYWLDQGHEESEHCYENLVTSLSDLNISHQIFQDIRNSQDKTPQVFAKAKKQIMQLLMENCTEFGSYIRKKIREELQLQTPQDSPNLSPISPPFSPPFSPTELRSNPSSIPRTKPRNITTAVSNGTRSINNSNPNSADVSSPSSVSSTASFLGQLKLGKEPTATTSSTTSTSTSSSSLKFWSRKK</sequence>
<feature type="compositionally biased region" description="Polar residues" evidence="1">
    <location>
        <begin position="210"/>
        <end position="237"/>
    </location>
</feature>
<comment type="caution">
    <text evidence="3">The sequence shown here is derived from an EMBL/GenBank/DDBJ whole genome shotgun (WGS) entry which is preliminary data.</text>
</comment>
<proteinExistence type="predicted"/>
<dbReference type="InterPro" id="IPR016137">
    <property type="entry name" value="RGS"/>
</dbReference>
<dbReference type="Proteomes" id="UP000253472">
    <property type="component" value="Unassembled WGS sequence"/>
</dbReference>